<proteinExistence type="predicted"/>
<dbReference type="AlphaFoldDB" id="A0A429ZTA6"/>
<sequence>MLIESIEHLGSYGINLVINDGEQSIELGLVVNIHGGVSMTDIDEISDNLSDREYDALDDLMSALASILLA</sequence>
<protein>
    <submittedName>
        <fullName evidence="1">Uncharacterized protein</fullName>
    </submittedName>
</protein>
<evidence type="ECO:0000313" key="1">
    <source>
        <dbReference type="EMBL" id="RST96963.1"/>
    </source>
</evidence>
<organism evidence="1 2">
    <name type="scientific">Vagococcus vulneris</name>
    <dbReference type="NCBI Taxonomy" id="1977869"/>
    <lineage>
        <taxon>Bacteria</taxon>
        <taxon>Bacillati</taxon>
        <taxon>Bacillota</taxon>
        <taxon>Bacilli</taxon>
        <taxon>Lactobacillales</taxon>
        <taxon>Enterococcaceae</taxon>
        <taxon>Vagococcus</taxon>
    </lineage>
</organism>
<gene>
    <name evidence="1" type="ORF">CBF37_10425</name>
</gene>
<reference evidence="1 2" key="1">
    <citation type="submission" date="2017-05" db="EMBL/GenBank/DDBJ databases">
        <title>Vagococcus spp. assemblies.</title>
        <authorList>
            <person name="Gulvik C.A."/>
        </authorList>
    </citation>
    <scope>NUCLEOTIDE SEQUENCE [LARGE SCALE GENOMIC DNA]</scope>
    <source>
        <strain evidence="1 2">SS1995</strain>
    </source>
</reference>
<accession>A0A429ZTA6</accession>
<dbReference type="EMBL" id="NGJS01000020">
    <property type="protein sequence ID" value="RST96963.1"/>
    <property type="molecule type" value="Genomic_DNA"/>
</dbReference>
<comment type="caution">
    <text evidence="1">The sequence shown here is derived from an EMBL/GenBank/DDBJ whole genome shotgun (WGS) entry which is preliminary data.</text>
</comment>
<keyword evidence="2" id="KW-1185">Reference proteome</keyword>
<evidence type="ECO:0000313" key="2">
    <source>
        <dbReference type="Proteomes" id="UP000287857"/>
    </source>
</evidence>
<dbReference type="Proteomes" id="UP000287857">
    <property type="component" value="Unassembled WGS sequence"/>
</dbReference>
<name>A0A429ZTA6_9ENTE</name>